<gene>
    <name evidence="2" type="ORF">HY076_09010</name>
</gene>
<name>A0A9D6QJD8_UNCEI</name>
<protein>
    <submittedName>
        <fullName evidence="2">DUF4097 family beta strand repeat protein</fullName>
    </submittedName>
</protein>
<evidence type="ECO:0000313" key="2">
    <source>
        <dbReference type="EMBL" id="MBI3540397.1"/>
    </source>
</evidence>
<proteinExistence type="predicted"/>
<dbReference type="PANTHER" id="PTHR34094">
    <property type="match status" value="1"/>
</dbReference>
<reference evidence="2" key="1">
    <citation type="submission" date="2020-07" db="EMBL/GenBank/DDBJ databases">
        <title>Huge and variable diversity of episymbiotic CPR bacteria and DPANN archaea in groundwater ecosystems.</title>
        <authorList>
            <person name="He C.Y."/>
            <person name="Keren R."/>
            <person name="Whittaker M."/>
            <person name="Farag I.F."/>
            <person name="Doudna J."/>
            <person name="Cate J.H.D."/>
            <person name="Banfield J.F."/>
        </authorList>
    </citation>
    <scope>NUCLEOTIDE SEQUENCE</scope>
    <source>
        <strain evidence="2">NC_groundwater_928_Pr1_S-0.2um_72_17</strain>
    </source>
</reference>
<sequence>MRWPIVVLAALAAFPTVAGAEVWREQSRQDADARGLSTIEIHNARGRIDVTPSSDGRIHLTAIKIVHLDGAGRARDLADQITVDTDRRGDHYVVEVHYPQRASFHIDFFGALRGFDREFEVRIAAEVPPALGVEARSASGVVTSEGVGGAQLLRTASGDIEVRSAGRRVEVSSSSGAIEASDLGASARIHSVSGDLTLHHVRGALDASTSSGAIRITGAEDSVAATSVSGDIKLDRAPHGLLAHSSSGSLEAEAVAGGVRAGTVSGDIRLAVRDPLRGLEASSSSGSIRVALDPAVRCVLDMRTSSGSLDVHLPVEMQTMTRRHLEARVRGGTIPASLRSVSGNITVTGGGQ</sequence>
<dbReference type="PANTHER" id="PTHR34094:SF1">
    <property type="entry name" value="PROTEIN FAM185A"/>
    <property type="match status" value="1"/>
</dbReference>
<dbReference type="Proteomes" id="UP000807850">
    <property type="component" value="Unassembled WGS sequence"/>
</dbReference>
<evidence type="ECO:0000259" key="1">
    <source>
        <dbReference type="Pfam" id="PF13349"/>
    </source>
</evidence>
<comment type="caution">
    <text evidence="2">The sequence shown here is derived from an EMBL/GenBank/DDBJ whole genome shotgun (WGS) entry which is preliminary data.</text>
</comment>
<dbReference type="AlphaFoldDB" id="A0A9D6QJD8"/>
<dbReference type="InterPro" id="IPR025164">
    <property type="entry name" value="Toastrack_DUF4097"/>
</dbReference>
<feature type="domain" description="DUF4097" evidence="1">
    <location>
        <begin position="38"/>
        <end position="253"/>
    </location>
</feature>
<dbReference type="EMBL" id="JACQAY010000299">
    <property type="protein sequence ID" value="MBI3540397.1"/>
    <property type="molecule type" value="Genomic_DNA"/>
</dbReference>
<dbReference type="Pfam" id="PF13349">
    <property type="entry name" value="DUF4097"/>
    <property type="match status" value="1"/>
</dbReference>
<accession>A0A9D6QJD8</accession>
<evidence type="ECO:0000313" key="3">
    <source>
        <dbReference type="Proteomes" id="UP000807850"/>
    </source>
</evidence>
<organism evidence="2 3">
    <name type="scientific">Eiseniibacteriota bacterium</name>
    <dbReference type="NCBI Taxonomy" id="2212470"/>
    <lineage>
        <taxon>Bacteria</taxon>
        <taxon>Candidatus Eiseniibacteriota</taxon>
    </lineage>
</organism>